<dbReference type="GO" id="GO:0160150">
    <property type="term" value="F:tRNA pseudouridine(13) synthase activity"/>
    <property type="evidence" value="ECO:0007669"/>
    <property type="project" value="UniProtKB-EC"/>
</dbReference>
<dbReference type="PANTHER" id="PTHR47811:SF1">
    <property type="entry name" value="TRNA PSEUDOURIDINE SYNTHASE D"/>
    <property type="match status" value="1"/>
</dbReference>
<keyword evidence="2 4" id="KW-0819">tRNA processing</keyword>
<sequence>MTTTAPPAAAPAAAGPPGDLPTAVLRSSPADFVVEELPAYAPSGRGEHVFVTFRKTGRTTPDAVRAIALALGADPGSAGFAGMKDRHAITTQTASVQLPLARDPAPLLERAELPGIEILSIARHDHKLKPGHLVGNRFRITLRGIAPAALPLAERRLADIGRAGVPNAFGPQRFGRNGDNPERALAWIAGRERGPRDRREQRLLFSALQSLWFNEVLARREADGTWSTVLPGDLAKKRDTGGLFLVPLEGPEVADAEARAAALSISATGPMFGRKMRWPEGAPGALEREVLTAAIGDPRKLDAFAHAGEGTRRPLRLEVDGLAVSAAEEAASAGAPEPAGARGAGQGIVVSFVLPKGGYATTVLGRVFRLVDASAPQPSVGRPGAAGAPAPEEDAVEEGQPSAEP</sequence>
<comment type="catalytic activity">
    <reaction evidence="4">
        <text>uridine(13) in tRNA = pseudouridine(13) in tRNA</text>
        <dbReference type="Rhea" id="RHEA:42540"/>
        <dbReference type="Rhea" id="RHEA-COMP:10105"/>
        <dbReference type="Rhea" id="RHEA-COMP:10106"/>
        <dbReference type="ChEBI" id="CHEBI:65314"/>
        <dbReference type="ChEBI" id="CHEBI:65315"/>
        <dbReference type="EC" id="5.4.99.27"/>
    </reaction>
</comment>
<evidence type="ECO:0000256" key="1">
    <source>
        <dbReference type="ARBA" id="ARBA00007953"/>
    </source>
</evidence>
<gene>
    <name evidence="4 7" type="primary">truD</name>
    <name evidence="7" type="ORF">SOCE836_056110</name>
</gene>
<keyword evidence="3 4" id="KW-0413">Isomerase</keyword>
<protein>
    <recommendedName>
        <fullName evidence="4">tRNA pseudouridine synthase D</fullName>
        <ecNumber evidence="4">5.4.99.27</ecNumber>
    </recommendedName>
    <alternativeName>
        <fullName evidence="4">tRNA pseudouridine(13) synthase</fullName>
    </alternativeName>
    <alternativeName>
        <fullName evidence="4">tRNA pseudouridylate synthase D</fullName>
    </alternativeName>
    <alternativeName>
        <fullName evidence="4">tRNA-uridine isomerase D</fullName>
    </alternativeName>
</protein>
<evidence type="ECO:0000256" key="2">
    <source>
        <dbReference type="ARBA" id="ARBA00022694"/>
    </source>
</evidence>
<evidence type="ECO:0000313" key="7">
    <source>
        <dbReference type="EMBL" id="AUX33451.1"/>
    </source>
</evidence>
<dbReference type="AlphaFoldDB" id="A0A4P2QTR7"/>
<evidence type="ECO:0000256" key="3">
    <source>
        <dbReference type="ARBA" id="ARBA00023235"/>
    </source>
</evidence>
<proteinExistence type="inferred from homology"/>
<evidence type="ECO:0000259" key="6">
    <source>
        <dbReference type="PROSITE" id="PS50984"/>
    </source>
</evidence>
<dbReference type="InterPro" id="IPR042214">
    <property type="entry name" value="TruD_catalytic"/>
</dbReference>
<dbReference type="HAMAP" id="MF_01082">
    <property type="entry name" value="TruD"/>
    <property type="match status" value="1"/>
</dbReference>
<feature type="active site" description="Nucleophile" evidence="4">
    <location>
        <position position="85"/>
    </location>
</feature>
<name>A0A4P2QTR7_SORCE</name>
<dbReference type="Gene3D" id="3.30.2350.20">
    <property type="entry name" value="TruD, catalytic domain"/>
    <property type="match status" value="1"/>
</dbReference>
<feature type="region of interest" description="Disordered" evidence="5">
    <location>
        <begin position="375"/>
        <end position="405"/>
    </location>
</feature>
<dbReference type="SUPFAM" id="SSF55120">
    <property type="entry name" value="Pseudouridine synthase"/>
    <property type="match status" value="1"/>
</dbReference>
<feature type="domain" description="TRUD" evidence="6">
    <location>
        <begin position="164"/>
        <end position="317"/>
    </location>
</feature>
<comment type="similarity">
    <text evidence="1 4">Belongs to the pseudouridine synthase TruD family.</text>
</comment>
<evidence type="ECO:0000313" key="8">
    <source>
        <dbReference type="Proteomes" id="UP000295497"/>
    </source>
</evidence>
<dbReference type="PROSITE" id="PS50984">
    <property type="entry name" value="TRUD"/>
    <property type="match status" value="1"/>
</dbReference>
<organism evidence="7 8">
    <name type="scientific">Sorangium cellulosum</name>
    <name type="common">Polyangium cellulosum</name>
    <dbReference type="NCBI Taxonomy" id="56"/>
    <lineage>
        <taxon>Bacteria</taxon>
        <taxon>Pseudomonadati</taxon>
        <taxon>Myxococcota</taxon>
        <taxon>Polyangia</taxon>
        <taxon>Polyangiales</taxon>
        <taxon>Polyangiaceae</taxon>
        <taxon>Sorangium</taxon>
    </lineage>
</organism>
<dbReference type="Gene3D" id="3.30.2340.10">
    <property type="entry name" value="TruD, insertion domain"/>
    <property type="match status" value="1"/>
</dbReference>
<evidence type="ECO:0000256" key="5">
    <source>
        <dbReference type="SAM" id="MobiDB-lite"/>
    </source>
</evidence>
<dbReference type="InterPro" id="IPR011760">
    <property type="entry name" value="PsdUridine_synth_TruD_insert"/>
</dbReference>
<dbReference type="GO" id="GO:0003723">
    <property type="term" value="F:RNA binding"/>
    <property type="evidence" value="ECO:0007669"/>
    <property type="project" value="InterPro"/>
</dbReference>
<dbReference type="PANTHER" id="PTHR47811">
    <property type="entry name" value="TRNA PSEUDOURIDINE SYNTHASE D"/>
    <property type="match status" value="1"/>
</dbReference>
<dbReference type="InterPro" id="IPR043165">
    <property type="entry name" value="TruD_insert_sf"/>
</dbReference>
<dbReference type="GO" id="GO:0005829">
    <property type="term" value="C:cytosol"/>
    <property type="evidence" value="ECO:0007669"/>
    <property type="project" value="TreeGrafter"/>
</dbReference>
<dbReference type="InterPro" id="IPR050170">
    <property type="entry name" value="TruD_pseudoU_synthase"/>
</dbReference>
<feature type="compositionally biased region" description="Low complexity" evidence="5">
    <location>
        <begin position="378"/>
        <end position="390"/>
    </location>
</feature>
<evidence type="ECO:0000256" key="4">
    <source>
        <dbReference type="HAMAP-Rule" id="MF_01082"/>
    </source>
</evidence>
<dbReference type="Pfam" id="PF01142">
    <property type="entry name" value="TruD"/>
    <property type="match status" value="2"/>
</dbReference>
<dbReference type="InterPro" id="IPR001656">
    <property type="entry name" value="PsdUridine_synth_TruD"/>
</dbReference>
<dbReference type="InterPro" id="IPR020103">
    <property type="entry name" value="PsdUridine_synth_cat_dom_sf"/>
</dbReference>
<accession>A0A4P2QTR7</accession>
<dbReference type="RefSeq" id="WP_129576822.1">
    <property type="nucleotide sequence ID" value="NZ_CP012672.1"/>
</dbReference>
<dbReference type="Proteomes" id="UP000295497">
    <property type="component" value="Chromosome"/>
</dbReference>
<dbReference type="EC" id="5.4.99.27" evidence="4"/>
<dbReference type="EMBL" id="CP012672">
    <property type="protein sequence ID" value="AUX33451.1"/>
    <property type="molecule type" value="Genomic_DNA"/>
</dbReference>
<reference evidence="7 8" key="1">
    <citation type="submission" date="2015-09" db="EMBL/GenBank/DDBJ databases">
        <title>Sorangium comparison.</title>
        <authorList>
            <person name="Zaburannyi N."/>
            <person name="Bunk B."/>
            <person name="Overmann J."/>
            <person name="Mueller R."/>
        </authorList>
    </citation>
    <scope>NUCLEOTIDE SEQUENCE [LARGE SCALE GENOMIC DNA]</scope>
    <source>
        <strain evidence="7 8">So ce836</strain>
    </source>
</reference>
<comment type="function">
    <text evidence="4">Responsible for synthesis of pseudouridine from uracil-13 in transfer RNAs.</text>
</comment>
<dbReference type="GO" id="GO:0031119">
    <property type="term" value="P:tRNA pseudouridine synthesis"/>
    <property type="evidence" value="ECO:0007669"/>
    <property type="project" value="UniProtKB-UniRule"/>
</dbReference>
<feature type="region of interest" description="Disordered" evidence="5">
    <location>
        <begin position="1"/>
        <end position="20"/>
    </location>
</feature>